<dbReference type="GO" id="GO:0071555">
    <property type="term" value="P:cell wall organization"/>
    <property type="evidence" value="ECO:0007669"/>
    <property type="project" value="UniProtKB-KW"/>
</dbReference>
<evidence type="ECO:0000313" key="5">
    <source>
        <dbReference type="Proteomes" id="UP000671913"/>
    </source>
</evidence>
<evidence type="ECO:0000256" key="2">
    <source>
        <dbReference type="HAMAP-Rule" id="MF_02213"/>
    </source>
</evidence>
<feature type="binding site" evidence="2">
    <location>
        <position position="128"/>
    </location>
    <ligand>
        <name>substrate</name>
    </ligand>
</feature>
<evidence type="ECO:0000256" key="1">
    <source>
        <dbReference type="ARBA" id="ARBA00022962"/>
    </source>
</evidence>
<keyword evidence="5" id="KW-1185">Reference proteome</keyword>
<dbReference type="GO" id="GO:0009236">
    <property type="term" value="P:cobalamin biosynthetic process"/>
    <property type="evidence" value="ECO:0007669"/>
    <property type="project" value="InterPro"/>
</dbReference>
<dbReference type="KEGG" id="aaut:ACETAC_00030"/>
<protein>
    <recommendedName>
        <fullName evidence="2">Lipid II isoglutaminyl synthase (glutamine-hydrolyzing) subunit GatD</fullName>
        <ecNumber evidence="2">6.3.5.13</ecNumber>
    </recommendedName>
    <alternativeName>
        <fullName evidence="2">Lipid II isoglutaminyl synthase glutaminase subunit</fullName>
        <ecNumber evidence="2">3.5.1.2</ecNumber>
    </alternativeName>
</protein>
<dbReference type="EMBL" id="CP060096">
    <property type="protein sequence ID" value="QSZ27375.1"/>
    <property type="molecule type" value="Genomic_DNA"/>
</dbReference>
<dbReference type="GO" id="GO:0004359">
    <property type="term" value="F:glutaminase activity"/>
    <property type="evidence" value="ECO:0007669"/>
    <property type="project" value="UniProtKB-UniRule"/>
</dbReference>
<dbReference type="InterPro" id="IPR029062">
    <property type="entry name" value="Class_I_gatase-like"/>
</dbReference>
<keyword evidence="2" id="KW-0961">Cell wall biogenesis/degradation</keyword>
<name>A0A975AVT4_9THEO</name>
<accession>A0A975AVT4</accession>
<dbReference type="PROSITE" id="PS51274">
    <property type="entry name" value="GATASE_COBBQ"/>
    <property type="match status" value="1"/>
</dbReference>
<comment type="catalytic activity">
    <reaction evidence="2">
        <text>beta-D-GlcNAc-(1-&gt;4)-Mur2Ac(oyl-L-Ala-gamma-D-Glu-L-Lys-D-Ala-D-Ala)-di-trans,octa-cis-undecaprenyl diphosphate + L-glutamine + ATP + H2O = beta-D-GlcNAc-(1-&gt;4)-Mur2Ac(oyl-L-Ala-D-isoglutaminyl-L-Lys-D-Ala-D-Ala)-di-trans,octa-cis-undecaprenyl diphosphate + L-glutamate + ADP + phosphate + H(+)</text>
        <dbReference type="Rhea" id="RHEA:57928"/>
        <dbReference type="ChEBI" id="CHEBI:15377"/>
        <dbReference type="ChEBI" id="CHEBI:15378"/>
        <dbReference type="ChEBI" id="CHEBI:29985"/>
        <dbReference type="ChEBI" id="CHEBI:30616"/>
        <dbReference type="ChEBI" id="CHEBI:43474"/>
        <dbReference type="ChEBI" id="CHEBI:58359"/>
        <dbReference type="ChEBI" id="CHEBI:60033"/>
        <dbReference type="ChEBI" id="CHEBI:62233"/>
        <dbReference type="ChEBI" id="CHEBI:456216"/>
        <dbReference type="EC" id="6.3.5.13"/>
    </reaction>
</comment>
<feature type="active site" evidence="2">
    <location>
        <position position="193"/>
    </location>
</feature>
<comment type="function">
    <text evidence="2">The lipid II isoglutaminyl synthase complex catalyzes the formation of alpha-D-isoglutamine in the cell wall lipid II stem peptide. The GatD subunit catalyzes the hydrolysis of glutamine to glutamate and ammonia. The resulting ammonia molecule is channeled to the active site of MurT.</text>
</comment>
<dbReference type="GO" id="GO:0008360">
    <property type="term" value="P:regulation of cell shape"/>
    <property type="evidence" value="ECO:0007669"/>
    <property type="project" value="UniProtKB-KW"/>
</dbReference>
<evidence type="ECO:0000259" key="3">
    <source>
        <dbReference type="Pfam" id="PF07685"/>
    </source>
</evidence>
<gene>
    <name evidence="2" type="primary">gatD</name>
    <name evidence="4" type="ORF">ACETAC_00030</name>
</gene>
<dbReference type="InterPro" id="IPR011698">
    <property type="entry name" value="GATase_3"/>
</dbReference>
<comment type="subunit">
    <text evidence="2">Forms a heterodimer with MurT.</text>
</comment>
<dbReference type="Gene3D" id="3.40.50.880">
    <property type="match status" value="1"/>
</dbReference>
<dbReference type="EC" id="3.5.1.2" evidence="2"/>
<dbReference type="PANTHER" id="PTHR21343:SF9">
    <property type="entry name" value="LIPID II ISOGLUTAMINYL SYNTHASE (GLUTAMINE-HYDROLYZING) SUBUNIT GATD"/>
    <property type="match status" value="1"/>
</dbReference>
<dbReference type="AlphaFoldDB" id="A0A975AVT4"/>
<dbReference type="SUPFAM" id="SSF52317">
    <property type="entry name" value="Class I glutamine amidotransferase-like"/>
    <property type="match status" value="1"/>
</dbReference>
<keyword evidence="2" id="KW-0573">Peptidoglycan synthesis</keyword>
<dbReference type="CDD" id="cd01750">
    <property type="entry name" value="GATase1_CobQ"/>
    <property type="match status" value="1"/>
</dbReference>
<dbReference type="HAMAP" id="MF_02213">
    <property type="entry name" value="Lipid_II_synth_GatD"/>
    <property type="match status" value="1"/>
</dbReference>
<keyword evidence="1 2" id="KW-0315">Glutamine amidotransferase</keyword>
<dbReference type="GO" id="GO:0009252">
    <property type="term" value="P:peptidoglycan biosynthetic process"/>
    <property type="evidence" value="ECO:0007669"/>
    <property type="project" value="UniProtKB-UniRule"/>
</dbReference>
<feature type="active site" description="Nucleophile" evidence="2">
    <location>
        <position position="94"/>
    </location>
</feature>
<dbReference type="EC" id="6.3.5.13" evidence="2"/>
<dbReference type="GO" id="GO:0140282">
    <property type="term" value="F:carbon-nitrogen ligase activity on lipid II"/>
    <property type="evidence" value="ECO:0007669"/>
    <property type="project" value="UniProtKB-UniRule"/>
</dbReference>
<dbReference type="PANTHER" id="PTHR21343">
    <property type="entry name" value="DETHIOBIOTIN SYNTHETASE"/>
    <property type="match status" value="1"/>
</dbReference>
<keyword evidence="2" id="KW-0436">Ligase</keyword>
<dbReference type="Proteomes" id="UP000671913">
    <property type="component" value="Chromosome"/>
</dbReference>
<feature type="domain" description="CobB/CobQ-like glutamine amidotransferase" evidence="3">
    <location>
        <begin position="4"/>
        <end position="200"/>
    </location>
</feature>
<comment type="similarity">
    <text evidence="2">Belongs to the CobB/CobQ family. GatD subfamily.</text>
</comment>
<dbReference type="RefSeq" id="WP_284680069.1">
    <property type="nucleotide sequence ID" value="NZ_CP060096.1"/>
</dbReference>
<reference evidence="4" key="1">
    <citation type="submission" date="2020-08" db="EMBL/GenBank/DDBJ databases">
        <title>Genomic insights into the carbon and energy metabolism of the first obligate autotrophic acetogenic bacterium Aceticella autotrophica gen. nov., sp. nov.</title>
        <authorList>
            <person name="Toshchakov S.V."/>
            <person name="Elcheninov A.G."/>
            <person name="Kublanov I.V."/>
            <person name="Frolov E.N."/>
            <person name="Lebedinsky A.V."/>
        </authorList>
    </citation>
    <scope>NUCLEOTIDE SEQUENCE</scope>
    <source>
        <strain evidence="4">3443-3Ac</strain>
    </source>
</reference>
<comment type="pathway">
    <text evidence="2">Cell wall biogenesis; peptidoglycan biosynthesis.</text>
</comment>
<evidence type="ECO:0000313" key="4">
    <source>
        <dbReference type="EMBL" id="QSZ27375.1"/>
    </source>
</evidence>
<sequence length="243" mass="27364">MKLTIGHMYPDLLNLYGDRGNILTLIRRCEWRGIDIEVKSITIDINTNFTDINILFLGGGSDREQKIVSDDLTLKRMKNFKSAVEDGMTVLSICGGYQLLGKYYQIGTNNKLPGIGIFDAWTIAGNKRMITNVIIEAKINNLKFKMVGFENHSGKTYLKNTKPLGNIIIGSGNNGEDHTEGAYYKNAFGTYLHGPVLPKNPEFADYLILTALKRKYGNVVLQPLDDTFEYNTQNAIIKRFLKI</sequence>
<keyword evidence="2" id="KW-0378">Hydrolase</keyword>
<comment type="catalytic activity">
    <reaction evidence="2">
        <text>L-glutamine + H2O = L-glutamate + NH4(+)</text>
        <dbReference type="Rhea" id="RHEA:15889"/>
        <dbReference type="ChEBI" id="CHEBI:15377"/>
        <dbReference type="ChEBI" id="CHEBI:28938"/>
        <dbReference type="ChEBI" id="CHEBI:29985"/>
        <dbReference type="ChEBI" id="CHEBI:58359"/>
        <dbReference type="EC" id="3.5.1.2"/>
    </reaction>
</comment>
<organism evidence="4 5">
    <name type="scientific">Aceticella autotrophica</name>
    <dbReference type="NCBI Taxonomy" id="2755338"/>
    <lineage>
        <taxon>Bacteria</taxon>
        <taxon>Bacillati</taxon>
        <taxon>Bacillota</taxon>
        <taxon>Clostridia</taxon>
        <taxon>Thermoanaerobacterales</taxon>
        <taxon>Thermoanaerobacteraceae</taxon>
        <taxon>Aceticella</taxon>
    </lineage>
</organism>
<dbReference type="InterPro" id="IPR033949">
    <property type="entry name" value="CobQ_GATase1"/>
</dbReference>
<dbReference type="InterPro" id="IPR043702">
    <property type="entry name" value="Lipid_II_synth_GatD"/>
</dbReference>
<dbReference type="Pfam" id="PF07685">
    <property type="entry name" value="GATase_3"/>
    <property type="match status" value="1"/>
</dbReference>
<proteinExistence type="inferred from homology"/>
<keyword evidence="2" id="KW-0133">Cell shape</keyword>